<feature type="binding site" evidence="3">
    <location>
        <position position="71"/>
    </location>
    <ligand>
        <name>Cu cation</name>
        <dbReference type="ChEBI" id="CHEBI:23378"/>
    </ligand>
</feature>
<dbReference type="AlphaFoldDB" id="A0A4Y8ZU22"/>
<evidence type="ECO:0000256" key="3">
    <source>
        <dbReference type="PIRSR" id="PIRSR603782-1"/>
    </source>
</evidence>
<keyword evidence="2 3" id="KW-0186">Copper</keyword>
<evidence type="ECO:0000256" key="4">
    <source>
        <dbReference type="PIRSR" id="PIRSR603782-2"/>
    </source>
</evidence>
<feature type="disulfide bond" description="Redox-active" evidence="4">
    <location>
        <begin position="71"/>
        <end position="75"/>
    </location>
</feature>
<sequence>MNETAKSRIFLILSLFLGVLAAACSDARQEPPLQGAAIGGPFTLTDQNGRQVRDSDFAGKYRIVYFGFANCPDVCPTDLAAIGQALRQFEKSDPALAAKVQPLFITVDPERDTPAALKQYVASFHPRLIGLTGSPQQIADAAKHYAVYYSKEPTPEGYRMNHARIIFLMGPKGEPIAMLPHDQTPDAIAAELERWVR</sequence>
<dbReference type="RefSeq" id="WP_135084283.1">
    <property type="nucleotide sequence ID" value="NZ_SPDV01000007.1"/>
</dbReference>
<proteinExistence type="inferred from homology"/>
<gene>
    <name evidence="7" type="ORF">E2493_04875</name>
</gene>
<dbReference type="PROSITE" id="PS51257">
    <property type="entry name" value="PROKAR_LIPOPROTEIN"/>
    <property type="match status" value="1"/>
</dbReference>
<organism evidence="7 8">
    <name type="scientific">Sphingomonas parva</name>
    <dbReference type="NCBI Taxonomy" id="2555898"/>
    <lineage>
        <taxon>Bacteria</taxon>
        <taxon>Pseudomonadati</taxon>
        <taxon>Pseudomonadota</taxon>
        <taxon>Alphaproteobacteria</taxon>
        <taxon>Sphingomonadales</taxon>
        <taxon>Sphingomonadaceae</taxon>
        <taxon>Sphingomonas</taxon>
    </lineage>
</organism>
<dbReference type="CDD" id="cd02968">
    <property type="entry name" value="SCO"/>
    <property type="match status" value="1"/>
</dbReference>
<dbReference type="PANTHER" id="PTHR12151">
    <property type="entry name" value="ELECTRON TRANSPORT PROTIN SCO1/SENC FAMILY MEMBER"/>
    <property type="match status" value="1"/>
</dbReference>
<feature type="binding site" evidence="3">
    <location>
        <position position="162"/>
    </location>
    <ligand>
        <name>Cu cation</name>
        <dbReference type="ChEBI" id="CHEBI:23378"/>
    </ligand>
</feature>
<dbReference type="EMBL" id="SPDV01000007">
    <property type="protein sequence ID" value="TFI59523.1"/>
    <property type="molecule type" value="Genomic_DNA"/>
</dbReference>
<dbReference type="OrthoDB" id="9790194at2"/>
<reference evidence="7 8" key="1">
    <citation type="submission" date="2019-03" db="EMBL/GenBank/DDBJ databases">
        <title>Genome sequence of Sphingomonas sp. 17J27-24.</title>
        <authorList>
            <person name="Kim M."/>
            <person name="Maeng S."/>
            <person name="Sathiyaraj S."/>
        </authorList>
    </citation>
    <scope>NUCLEOTIDE SEQUENCE [LARGE SCALE GENOMIC DNA]</scope>
    <source>
        <strain evidence="7 8">17J27-24</strain>
    </source>
</reference>
<dbReference type="Proteomes" id="UP000298213">
    <property type="component" value="Unassembled WGS sequence"/>
</dbReference>
<keyword evidence="4" id="KW-1015">Disulfide bond</keyword>
<dbReference type="InterPro" id="IPR003782">
    <property type="entry name" value="SCO1/SenC"/>
</dbReference>
<evidence type="ECO:0000256" key="5">
    <source>
        <dbReference type="SAM" id="SignalP"/>
    </source>
</evidence>
<dbReference type="FunFam" id="3.40.30.10:FF:000013">
    <property type="entry name" value="Blast:Protein SCO1 homolog, mitochondrial"/>
    <property type="match status" value="1"/>
</dbReference>
<feature type="signal peptide" evidence="5">
    <location>
        <begin position="1"/>
        <end position="21"/>
    </location>
</feature>
<feature type="binding site" evidence="3">
    <location>
        <position position="75"/>
    </location>
    <ligand>
        <name>Cu cation</name>
        <dbReference type="ChEBI" id="CHEBI:23378"/>
    </ligand>
</feature>
<name>A0A4Y8ZU22_9SPHN</name>
<dbReference type="Pfam" id="PF02630">
    <property type="entry name" value="SCO1-SenC"/>
    <property type="match status" value="1"/>
</dbReference>
<comment type="similarity">
    <text evidence="1">Belongs to the SCO1/2 family.</text>
</comment>
<evidence type="ECO:0000313" key="7">
    <source>
        <dbReference type="EMBL" id="TFI59523.1"/>
    </source>
</evidence>
<evidence type="ECO:0000313" key="8">
    <source>
        <dbReference type="Proteomes" id="UP000298213"/>
    </source>
</evidence>
<comment type="caution">
    <text evidence="7">The sequence shown here is derived from an EMBL/GenBank/DDBJ whole genome shotgun (WGS) entry which is preliminary data.</text>
</comment>
<dbReference type="PANTHER" id="PTHR12151:SF25">
    <property type="entry name" value="LINALOOL DEHYDRATASE_ISOMERASE DOMAIN-CONTAINING PROTEIN"/>
    <property type="match status" value="1"/>
</dbReference>
<dbReference type="InterPro" id="IPR036249">
    <property type="entry name" value="Thioredoxin-like_sf"/>
</dbReference>
<dbReference type="InterPro" id="IPR013766">
    <property type="entry name" value="Thioredoxin_domain"/>
</dbReference>
<keyword evidence="3" id="KW-0479">Metal-binding</keyword>
<dbReference type="Gene3D" id="3.40.30.10">
    <property type="entry name" value="Glutaredoxin"/>
    <property type="match status" value="1"/>
</dbReference>
<protein>
    <submittedName>
        <fullName evidence="7">Redoxin domain-containing protein</fullName>
    </submittedName>
</protein>
<evidence type="ECO:0000256" key="1">
    <source>
        <dbReference type="ARBA" id="ARBA00010996"/>
    </source>
</evidence>
<keyword evidence="8" id="KW-1185">Reference proteome</keyword>
<evidence type="ECO:0000256" key="2">
    <source>
        <dbReference type="ARBA" id="ARBA00023008"/>
    </source>
</evidence>
<accession>A0A4Y8ZU22</accession>
<dbReference type="SUPFAM" id="SSF52833">
    <property type="entry name" value="Thioredoxin-like"/>
    <property type="match status" value="1"/>
</dbReference>
<feature type="chain" id="PRO_5021469428" evidence="5">
    <location>
        <begin position="22"/>
        <end position="197"/>
    </location>
</feature>
<dbReference type="PROSITE" id="PS51352">
    <property type="entry name" value="THIOREDOXIN_2"/>
    <property type="match status" value="1"/>
</dbReference>
<evidence type="ECO:0000259" key="6">
    <source>
        <dbReference type="PROSITE" id="PS51352"/>
    </source>
</evidence>
<feature type="domain" description="Thioredoxin" evidence="6">
    <location>
        <begin position="33"/>
        <end position="197"/>
    </location>
</feature>
<keyword evidence="5" id="KW-0732">Signal</keyword>
<dbReference type="GO" id="GO:0046872">
    <property type="term" value="F:metal ion binding"/>
    <property type="evidence" value="ECO:0007669"/>
    <property type="project" value="UniProtKB-KW"/>
</dbReference>